<keyword evidence="3" id="KW-1185">Reference proteome</keyword>
<reference evidence="2 3" key="1">
    <citation type="submission" date="2024-09" db="EMBL/GenBank/DDBJ databases">
        <authorList>
            <person name="Sun Q."/>
            <person name="Mori K."/>
        </authorList>
    </citation>
    <scope>NUCLEOTIDE SEQUENCE [LARGE SCALE GENOMIC DNA]</scope>
    <source>
        <strain evidence="2 3">TISTR 2452</strain>
    </source>
</reference>
<gene>
    <name evidence="2" type="ORF">ACFFSY_25495</name>
</gene>
<accession>A0ABV5KVP4</accession>
<evidence type="ECO:0000313" key="2">
    <source>
        <dbReference type="EMBL" id="MFB9329305.1"/>
    </source>
</evidence>
<name>A0ABV5KVP4_9BACL</name>
<evidence type="ECO:0008006" key="4">
    <source>
        <dbReference type="Google" id="ProtNLM"/>
    </source>
</evidence>
<evidence type="ECO:0000313" key="3">
    <source>
        <dbReference type="Proteomes" id="UP001589747"/>
    </source>
</evidence>
<protein>
    <recommendedName>
        <fullName evidence="4">VCBS repeat-containing protein</fullName>
    </recommendedName>
</protein>
<dbReference type="RefSeq" id="WP_377499448.1">
    <property type="nucleotide sequence ID" value="NZ_JBHMDO010000041.1"/>
</dbReference>
<proteinExistence type="predicted"/>
<comment type="caution">
    <text evidence="2">The sequence shown here is derived from an EMBL/GenBank/DDBJ whole genome shotgun (WGS) entry which is preliminary data.</text>
</comment>
<feature type="chain" id="PRO_5046083585" description="VCBS repeat-containing protein" evidence="1">
    <location>
        <begin position="21"/>
        <end position="420"/>
    </location>
</feature>
<dbReference type="Proteomes" id="UP001589747">
    <property type="component" value="Unassembled WGS sequence"/>
</dbReference>
<dbReference type="EMBL" id="JBHMDO010000041">
    <property type="protein sequence ID" value="MFB9329305.1"/>
    <property type="molecule type" value="Genomic_DNA"/>
</dbReference>
<organism evidence="2 3">
    <name type="scientific">Paenibacillus aurantiacus</name>
    <dbReference type="NCBI Taxonomy" id="1936118"/>
    <lineage>
        <taxon>Bacteria</taxon>
        <taxon>Bacillati</taxon>
        <taxon>Bacillota</taxon>
        <taxon>Bacilli</taxon>
        <taxon>Bacillales</taxon>
        <taxon>Paenibacillaceae</taxon>
        <taxon>Paenibacillus</taxon>
    </lineage>
</organism>
<evidence type="ECO:0000256" key="1">
    <source>
        <dbReference type="SAM" id="SignalP"/>
    </source>
</evidence>
<feature type="signal peptide" evidence="1">
    <location>
        <begin position="1"/>
        <end position="20"/>
    </location>
</feature>
<sequence length="420" mass="46611">MNRLWGMALAVLLALGTAGESGLTPAAAASDVTAVDLKSWKHPIRKVFADFGVTLKGVELLQNRTYPKFTVQLPYKLSDQKERDFDVLVSELAGANGYWPFEMVDDAQAVTVQAKTDRKLKLVTRVLVNGKANYFDRAFDAYLAGIRKLEQLDIVAQGDLDGDRKIEYIVRDEPDDYGDGVSLHVVQRSGATFVNAGRLKDEVGVAHELGDIEFAPMDRTGKLYIVAEMLGPVGGVGFNLYRWDAGCPVLIQSNFPHATGMGYRYLKDVDNDGVMDNVSEYAHGDFQGHVILLYKRFDGAGTEKHKIEFSGVNGRFRYPAKAEDVIRTFIEDCYWDEILLAERKQLVASDAVLKFKIRDYVYLGMMDYGGIDLAFKTASAKNGTKTIVVTTDAADGKEQRLQFAMTTVNGLWKINSIKAL</sequence>
<keyword evidence="1" id="KW-0732">Signal</keyword>